<evidence type="ECO:0008006" key="8">
    <source>
        <dbReference type="Google" id="ProtNLM"/>
    </source>
</evidence>
<accession>A0A8H5ESG6</accession>
<feature type="domain" description="Peptidase S33 tripeptidyl aminopeptidase-like C-terminal" evidence="5">
    <location>
        <begin position="434"/>
        <end position="534"/>
    </location>
</feature>
<evidence type="ECO:0000256" key="3">
    <source>
        <dbReference type="SAM" id="Phobius"/>
    </source>
</evidence>
<evidence type="ECO:0000259" key="4">
    <source>
        <dbReference type="Pfam" id="PF00561"/>
    </source>
</evidence>
<dbReference type="EMBL" id="JAACJJ010000057">
    <property type="protein sequence ID" value="KAF5310709.1"/>
    <property type="molecule type" value="Genomic_DNA"/>
</dbReference>
<keyword evidence="7" id="KW-1185">Reference proteome</keyword>
<protein>
    <recommendedName>
        <fullName evidence="8">AB hydrolase-1 domain-containing protein</fullName>
    </recommendedName>
</protein>
<dbReference type="InterPro" id="IPR000073">
    <property type="entry name" value="AB_hydrolase_1"/>
</dbReference>
<gene>
    <name evidence="6" type="ORF">D9619_008134</name>
</gene>
<reference evidence="6 7" key="1">
    <citation type="journal article" date="2020" name="ISME J.">
        <title>Uncovering the hidden diversity of litter-decomposition mechanisms in mushroom-forming fungi.</title>
        <authorList>
            <person name="Floudas D."/>
            <person name="Bentzer J."/>
            <person name="Ahren D."/>
            <person name="Johansson T."/>
            <person name="Persson P."/>
            <person name="Tunlid A."/>
        </authorList>
    </citation>
    <scope>NUCLEOTIDE SEQUENCE [LARGE SCALE GENOMIC DNA]</scope>
    <source>
        <strain evidence="6 7">CBS 101986</strain>
    </source>
</reference>
<keyword evidence="2" id="KW-0378">Hydrolase</keyword>
<comment type="caution">
    <text evidence="6">The sequence shown here is derived from an EMBL/GenBank/DDBJ whole genome shotgun (WGS) entry which is preliminary data.</text>
</comment>
<name>A0A8H5ESG6_9AGAR</name>
<evidence type="ECO:0000256" key="2">
    <source>
        <dbReference type="ARBA" id="ARBA00022801"/>
    </source>
</evidence>
<dbReference type="PANTHER" id="PTHR43248">
    <property type="entry name" value="2-SUCCINYL-6-HYDROXY-2,4-CYCLOHEXADIENE-1-CARBOXYLATE SYNTHASE"/>
    <property type="match status" value="1"/>
</dbReference>
<dbReference type="AlphaFoldDB" id="A0A8H5ESG6"/>
<evidence type="ECO:0000313" key="6">
    <source>
        <dbReference type="EMBL" id="KAF5310709.1"/>
    </source>
</evidence>
<evidence type="ECO:0000256" key="1">
    <source>
        <dbReference type="ARBA" id="ARBA00010088"/>
    </source>
</evidence>
<dbReference type="Gene3D" id="3.40.50.1820">
    <property type="entry name" value="alpha/beta hydrolase"/>
    <property type="match status" value="1"/>
</dbReference>
<dbReference type="Pfam" id="PF00561">
    <property type="entry name" value="Abhydrolase_1"/>
    <property type="match status" value="1"/>
</dbReference>
<evidence type="ECO:0000259" key="5">
    <source>
        <dbReference type="Pfam" id="PF08386"/>
    </source>
</evidence>
<comment type="similarity">
    <text evidence="1">Belongs to the peptidase S33 family.</text>
</comment>
<dbReference type="PANTHER" id="PTHR43248:SF25">
    <property type="entry name" value="AB HYDROLASE-1 DOMAIN-CONTAINING PROTEIN-RELATED"/>
    <property type="match status" value="1"/>
</dbReference>
<dbReference type="Pfam" id="PF08386">
    <property type="entry name" value="Abhydrolase_4"/>
    <property type="match status" value="1"/>
</dbReference>
<keyword evidence="3" id="KW-0472">Membrane</keyword>
<evidence type="ECO:0000313" key="7">
    <source>
        <dbReference type="Proteomes" id="UP000567179"/>
    </source>
</evidence>
<dbReference type="GO" id="GO:0016787">
    <property type="term" value="F:hydrolase activity"/>
    <property type="evidence" value="ECO:0007669"/>
    <property type="project" value="UniProtKB-KW"/>
</dbReference>
<dbReference type="Proteomes" id="UP000567179">
    <property type="component" value="Unassembled WGS sequence"/>
</dbReference>
<organism evidence="6 7">
    <name type="scientific">Psilocybe cf. subviscida</name>
    <dbReference type="NCBI Taxonomy" id="2480587"/>
    <lineage>
        <taxon>Eukaryota</taxon>
        <taxon>Fungi</taxon>
        <taxon>Dikarya</taxon>
        <taxon>Basidiomycota</taxon>
        <taxon>Agaricomycotina</taxon>
        <taxon>Agaricomycetes</taxon>
        <taxon>Agaricomycetidae</taxon>
        <taxon>Agaricales</taxon>
        <taxon>Agaricineae</taxon>
        <taxon>Strophariaceae</taxon>
        <taxon>Psilocybe</taxon>
    </lineage>
</organism>
<dbReference type="OrthoDB" id="425534at2759"/>
<keyword evidence="3" id="KW-1133">Transmembrane helix</keyword>
<feature type="transmembrane region" description="Helical" evidence="3">
    <location>
        <begin position="7"/>
        <end position="26"/>
    </location>
</feature>
<keyword evidence="3" id="KW-0812">Transmembrane</keyword>
<proteinExistence type="inferred from homology"/>
<feature type="domain" description="AB hydrolase-1" evidence="4">
    <location>
        <begin position="111"/>
        <end position="291"/>
    </location>
</feature>
<dbReference type="InterPro" id="IPR029058">
    <property type="entry name" value="AB_hydrolase_fold"/>
</dbReference>
<dbReference type="SUPFAM" id="SSF53474">
    <property type="entry name" value="alpha/beta-Hydrolases"/>
    <property type="match status" value="1"/>
</dbReference>
<sequence length="616" mass="67327">MARIRGAVTLSGLTLVGLVLLGHYYFNFSGATVQETTFNLLSGLGQNSEFSWDSIATTKELKWHPCYDSGLQCARLEVPLNYSDPDGRKASIALIRKPADVPPESGFYRGPVLFNPGGPGASGVEFIKGGAESFSKILGPQFDIVGFDPRGILYSTPTALFFKTKAERAMWHQGKFIRIANSTDEGVARTWARSFVVNQLAAETDDGYLRHINTENTARDMLRIVEAHGRSRIQYWGFSYGSVLGATFASLFPSRIERLIIDGVVDAENYYATLWSNNLLDTDKAMDSFYTGCAEAGPEGCALWAPTASDIKANLTKIISTVRSKPVPIRTKTGYGLLDYAMLRITLLSGLFSPYESFPNLAQGFAELAAGNGTKLFDRMNPEAFQCNCESKVPDVKFSLDSYDAVLCNDGDDIPDDLESAEKYFEMMMETSNWSEIWASIRLGCVNWPKFPKDRFKGPFKASTSHPILLIGNTADPVTPLWAAKKMSKGFKDSVVLTQDSVGHASLSAPSVCTQKYVRDYFIDGTLPEPGTICHPVSGPFSTKADQAFLSTMAVEEQDIFAAVSALSQNSGIAGPVNVMRFKAETKGCLTVLCESSTLRYSRGVTTIDSTTKVAD</sequence>
<dbReference type="InterPro" id="IPR051601">
    <property type="entry name" value="Serine_prot/Carboxylest_S33"/>
</dbReference>
<dbReference type="InterPro" id="IPR013595">
    <property type="entry name" value="Pept_S33_TAP-like_C"/>
</dbReference>